<comment type="catalytic activity">
    <reaction evidence="1">
        <text>S-ubiquitinyl-[E2 ubiquitin-conjugating enzyme]-L-cysteine + [acceptor protein]-L-lysine = [E2 ubiquitin-conjugating enzyme]-L-cysteine + N(6)-ubiquitinyl-[acceptor protein]-L-lysine.</text>
        <dbReference type="EC" id="2.3.2.27"/>
    </reaction>
</comment>
<keyword evidence="6" id="KW-0067">ATP-binding</keyword>
<dbReference type="Gramene" id="AUR62009114-RA">
    <property type="protein sequence ID" value="AUR62009114-RA:cds"/>
    <property type="gene ID" value="AUR62009114"/>
</dbReference>
<keyword evidence="8" id="KW-0539">Nucleus</keyword>
<keyword evidence="15" id="KW-1185">Reference proteome</keyword>
<evidence type="ECO:0000256" key="11">
    <source>
        <dbReference type="SAM" id="MobiDB-lite"/>
    </source>
</evidence>
<evidence type="ECO:0000256" key="9">
    <source>
        <dbReference type="PROSITE-ProRule" id="PRU00176"/>
    </source>
</evidence>
<sequence>MATRLHVGGLGERVKEEDLRNTFSHLGSIQTVEIIRTKGRSFAYINFLPSSENSLAKLFSTYNGCLWKGGKLKLEKAKEHYIDRLKQEWAEDAELVNSENIDSSLNDLDENVAGSLEPKSTLDSEKMQIRMFFPKLRKVKALPFRGTGKHKYSFQRVAVPPLPVHFCDCPEHYVDIQSDKMNDRDMTNPVMNKLLNKGTSLKSGCAQPIRGMQVRDTIIQDDGLNEEEITVMNSVMKKLLDRESAKTERRDRHNTPQIAAPTVESQEDNNEIDEETDDDDDDIKINTGAGQDFGPESWELQTSLLNKMARSNETSIEPSKSKLGTQIIKEKLSNKKRKSVSNESNKKDPASPIHGKKARFQTQIMDSEEHSELISVTGSNTNKSIISGMPTQKASWKKLIGEGSSRSFYLSQATPGGGTKIDEQPISGGETSTDRKKHKRNHDVVNEEHKPSNTILSVNKELERVSNSVPENVDDETNIDEQPMSGGEASTDSKKHKRDIDVVNEEHKPSNLILSVNKEPETVSCAVPENKDGLASQSKEATEGHQAAQPAGASASLNIATRGSTWLQKSSWSQLVGGEKSSSFSISQILPKDLLEKQQSNKPNNNGTANNFFSSVTAFGGSRRSRSGVDGEDNKKEAQKIAGTGIHPSTTPKANDCSDVTTAKKSDSEVKVSNPRPGVRISETCPFMSSAESLKDWQTAKTTLTSSHKKRNNNKQGLLTAEFLSLDLISFDASGIDGPMEGIESDPQSIFIPYRGFCARKSVQVREVVLEDSDVAKAILDYINNYITNIVMGASSRNALKKTFKKADVPSHVTKYAPEFCSVYVIAKSKLSNLRSAQRPFGNTPSSPKLPSSSLGYQLLAEHPPIDDLNTRIFLDGSSKWVKVTPCCCNPPKISEIRISDTLTNSGRPYYKCRFCGYFAWMNEDDIVRSAEEVVAEQRMIVIVKETLDEFVKYIKIVVKQKYAQKILEHAGMGSCKPAATPVDTLQAQCRDWSKIQRSNTLTQSRRSGPAAHTAAIYASRPNSSPFSLKGAWPMGSHQGTTKTSVKGVFAADDAQDSKYRQAITAVGTEEKLLQSVFCSQRHFNKQLVGMSISEDLAPLPINCTAVAIDKDKHSQYAVKWAIDHLLSGNHFLILIHVKQRNHGGGLFEVGTGGIESDPTHIFIPYRGFCARKSVQVREVVLEDADIARAILDYVNCNFITNIVIGASSRNVVAKTFKKPDVPSYVTKCAPDFCSVYVIAKSKVLSVRSAQRPVANTPTPPKLPSLGLPHQFSLEQALADDFSLRSPSYRGSLNSNGSDRKSWDRSNEGGRAGRRASVLGSAWKGSSSMENIDINVGTSNHRNSLSDDADNIDHSFHNMLEVPAKDSDFSFVGGPPRKDHTHSPNDLEAEMRRLRLELKQTMDMYSSACKEAITAKQKAKELNDWKMEEIRKFEQTRSSKESAHAVVEMEKAKCRAAIEAAEAAQRLAEKEAQKRKLAENKAKQEADEKNKALNALAHNDVRYRKYTIDEIGIATDNFSPQNKVGEGGYGPVYQGRLDHTPVAIKVLRPDAAQGRKQFQQEVEVLSCMRHPHMVLLLGACPEYGCLVYEYMNNGSLEDRLLRKGGTVPISWRIRFKIAAEIAIALTFLHQAKPEPLVHRDLKPANILLDKNYVSKISDVGLARLVPPSVANSVTQYHMTSAAGTFCYIDPEYQQTGMLTTKSDVYSLGIMLLQIITAKPAMGLSHHVQRAIDTGTLADMLDPNVTDWPIDEAISFAKLALKCSELRKRDRPDLATVVLPELIRLKDFGMTEDPNNFYAYKPRIHNSVPRPRSTGRSGKIPSSSSHHRSSNSSQGSSQTLSWTPSQGSDETSLESV</sequence>
<dbReference type="Gene3D" id="3.30.200.20">
    <property type="entry name" value="Phosphorylase Kinase, domain 1"/>
    <property type="match status" value="1"/>
</dbReference>
<evidence type="ECO:0000256" key="10">
    <source>
        <dbReference type="SAM" id="Coils"/>
    </source>
</evidence>
<comment type="subcellular location">
    <subcellularLocation>
        <location evidence="2">Nucleus</location>
        <location evidence="2">Nucleolus</location>
    </subcellularLocation>
</comment>
<feature type="domain" description="RRM" evidence="13">
    <location>
        <begin position="3"/>
        <end position="79"/>
    </location>
</feature>
<dbReference type="SUPFAM" id="SSF56112">
    <property type="entry name" value="Protein kinase-like (PK-like)"/>
    <property type="match status" value="1"/>
</dbReference>
<feature type="coiled-coil region" evidence="10">
    <location>
        <begin position="1451"/>
        <end position="1499"/>
    </location>
</feature>
<feature type="domain" description="Protein kinase" evidence="12">
    <location>
        <begin position="1518"/>
        <end position="1782"/>
    </location>
</feature>
<dbReference type="Gene3D" id="3.30.70.330">
    <property type="match status" value="1"/>
</dbReference>
<evidence type="ECO:0000256" key="6">
    <source>
        <dbReference type="ARBA" id="ARBA00022840"/>
    </source>
</evidence>
<feature type="region of interest" description="Disordered" evidence="11">
    <location>
        <begin position="1289"/>
        <end position="1316"/>
    </location>
</feature>
<evidence type="ECO:0000256" key="3">
    <source>
        <dbReference type="ARBA" id="ARBA00012483"/>
    </source>
</evidence>
<protein>
    <recommendedName>
        <fullName evidence="3">RING-type E3 ubiquitin transferase</fullName>
        <ecNumber evidence="3">2.3.2.27</ecNumber>
    </recommendedName>
</protein>
<dbReference type="SUPFAM" id="SSF54928">
    <property type="entry name" value="RNA-binding domain, RBD"/>
    <property type="match status" value="1"/>
</dbReference>
<dbReference type="CDD" id="cd01989">
    <property type="entry name" value="USP_STK_Ubox_N"/>
    <property type="match status" value="1"/>
</dbReference>
<reference evidence="14" key="2">
    <citation type="submission" date="2021-03" db="UniProtKB">
        <authorList>
            <consortium name="EnsemblPlants"/>
        </authorList>
    </citation>
    <scope>IDENTIFICATION</scope>
</reference>
<dbReference type="Pfam" id="PF00076">
    <property type="entry name" value="RRM_1"/>
    <property type="match status" value="1"/>
</dbReference>
<dbReference type="InterPro" id="IPR001245">
    <property type="entry name" value="Ser-Thr/Tyr_kinase_cat_dom"/>
</dbReference>
<feature type="compositionally biased region" description="Polar residues" evidence="11">
    <location>
        <begin position="598"/>
        <end position="617"/>
    </location>
</feature>
<dbReference type="EnsemblPlants" id="AUR62009114-RA">
    <property type="protein sequence ID" value="AUR62009114-RA:cds"/>
    <property type="gene ID" value="AUR62009114"/>
</dbReference>
<dbReference type="PROSITE" id="PS50102">
    <property type="entry name" value="RRM"/>
    <property type="match status" value="1"/>
</dbReference>
<feature type="compositionally biased region" description="Basic and acidic residues" evidence="11">
    <location>
        <begin position="442"/>
        <end position="451"/>
    </location>
</feature>
<dbReference type="GO" id="GO:0005524">
    <property type="term" value="F:ATP binding"/>
    <property type="evidence" value="ECO:0007669"/>
    <property type="project" value="UniProtKB-KW"/>
</dbReference>
<name>A0A803LB75_CHEQI</name>
<feature type="region of interest" description="Disordered" evidence="11">
    <location>
        <begin position="533"/>
        <end position="554"/>
    </location>
</feature>
<dbReference type="Proteomes" id="UP000596660">
    <property type="component" value="Unplaced"/>
</dbReference>
<evidence type="ECO:0000256" key="1">
    <source>
        <dbReference type="ARBA" id="ARBA00000900"/>
    </source>
</evidence>
<feature type="region of interest" description="Disordered" evidence="11">
    <location>
        <begin position="311"/>
        <end position="358"/>
    </location>
</feature>
<reference evidence="14" key="1">
    <citation type="journal article" date="2017" name="Nature">
        <title>The genome of Chenopodium quinoa.</title>
        <authorList>
            <person name="Jarvis D.E."/>
            <person name="Ho Y.S."/>
            <person name="Lightfoot D.J."/>
            <person name="Schmoeckel S.M."/>
            <person name="Li B."/>
            <person name="Borm T.J.A."/>
            <person name="Ohyanagi H."/>
            <person name="Mineta K."/>
            <person name="Michell C.T."/>
            <person name="Saber N."/>
            <person name="Kharbatia N.M."/>
            <person name="Rupper R.R."/>
            <person name="Sharp A.R."/>
            <person name="Dally N."/>
            <person name="Boughton B.A."/>
            <person name="Woo Y.H."/>
            <person name="Gao G."/>
            <person name="Schijlen E.G.W.M."/>
            <person name="Guo X."/>
            <person name="Momin A.A."/>
            <person name="Negrao S."/>
            <person name="Al-Babili S."/>
            <person name="Gehring C."/>
            <person name="Roessner U."/>
            <person name="Jung C."/>
            <person name="Murphy K."/>
            <person name="Arold S.T."/>
            <person name="Gojobori T."/>
            <person name="van der Linden C.G."/>
            <person name="van Loo E.N."/>
            <person name="Jellen E.N."/>
            <person name="Maughan P.J."/>
            <person name="Tester M."/>
        </authorList>
    </citation>
    <scope>NUCLEOTIDE SEQUENCE [LARGE SCALE GENOMIC DNA]</scope>
    <source>
        <strain evidence="14">cv. PI 614886</strain>
    </source>
</reference>
<dbReference type="InterPro" id="IPR051348">
    <property type="entry name" value="U-box_ubiquitin_ligases"/>
</dbReference>
<evidence type="ECO:0000256" key="8">
    <source>
        <dbReference type="ARBA" id="ARBA00023242"/>
    </source>
</evidence>
<dbReference type="Gene3D" id="1.10.510.10">
    <property type="entry name" value="Transferase(Phosphotransferase) domain 1"/>
    <property type="match status" value="1"/>
</dbReference>
<dbReference type="Gene3D" id="3.40.50.620">
    <property type="entry name" value="HUPs"/>
    <property type="match status" value="1"/>
</dbReference>
<proteinExistence type="predicted"/>
<feature type="region of interest" description="Disordered" evidence="11">
    <location>
        <begin position="1798"/>
        <end position="1855"/>
    </location>
</feature>
<dbReference type="PROSITE" id="PS00108">
    <property type="entry name" value="PROTEIN_KINASE_ST"/>
    <property type="match status" value="1"/>
</dbReference>
<dbReference type="InterPro" id="IPR036188">
    <property type="entry name" value="FAD/NAD-bd_sf"/>
</dbReference>
<dbReference type="Gene3D" id="3.50.50.60">
    <property type="entry name" value="FAD/NAD(P)-binding domain"/>
    <property type="match status" value="1"/>
</dbReference>
<keyword evidence="5" id="KW-0833">Ubl conjugation pathway</keyword>
<feature type="region of interest" description="Disordered" evidence="11">
    <location>
        <begin position="465"/>
        <end position="504"/>
    </location>
</feature>
<dbReference type="InterPro" id="IPR000719">
    <property type="entry name" value="Prot_kinase_dom"/>
</dbReference>
<dbReference type="SMART" id="SM00220">
    <property type="entry name" value="S_TKc"/>
    <property type="match status" value="1"/>
</dbReference>
<keyword evidence="10" id="KW-0175">Coiled coil</keyword>
<feature type="region of interest" description="Disordered" evidence="11">
    <location>
        <begin position="409"/>
        <end position="452"/>
    </location>
</feature>
<evidence type="ECO:0000256" key="2">
    <source>
        <dbReference type="ARBA" id="ARBA00004604"/>
    </source>
</evidence>
<dbReference type="InterPro" id="IPR000504">
    <property type="entry name" value="RRM_dom"/>
</dbReference>
<evidence type="ECO:0000256" key="5">
    <source>
        <dbReference type="ARBA" id="ARBA00022786"/>
    </source>
</evidence>
<feature type="compositionally biased region" description="Low complexity" evidence="11">
    <location>
        <begin position="1813"/>
        <end position="1840"/>
    </location>
</feature>
<dbReference type="EC" id="2.3.2.27" evidence="3"/>
<evidence type="ECO:0000259" key="13">
    <source>
        <dbReference type="PROSITE" id="PS50102"/>
    </source>
</evidence>
<dbReference type="InterPro" id="IPR008271">
    <property type="entry name" value="Ser/Thr_kinase_AS"/>
</dbReference>
<dbReference type="GO" id="GO:0004672">
    <property type="term" value="F:protein kinase activity"/>
    <property type="evidence" value="ECO:0007669"/>
    <property type="project" value="InterPro"/>
</dbReference>
<keyword evidence="7 9" id="KW-0694">RNA-binding</keyword>
<evidence type="ECO:0000256" key="4">
    <source>
        <dbReference type="ARBA" id="ARBA00022741"/>
    </source>
</evidence>
<feature type="compositionally biased region" description="Basic and acidic residues" evidence="11">
    <location>
        <begin position="1298"/>
        <end position="1308"/>
    </location>
</feature>
<evidence type="ECO:0000313" key="15">
    <source>
        <dbReference type="Proteomes" id="UP000596660"/>
    </source>
</evidence>
<dbReference type="GO" id="GO:0003723">
    <property type="term" value="F:RNA binding"/>
    <property type="evidence" value="ECO:0007669"/>
    <property type="project" value="UniProtKB-UniRule"/>
</dbReference>
<feature type="compositionally biased region" description="Acidic residues" evidence="11">
    <location>
        <begin position="265"/>
        <end position="282"/>
    </location>
</feature>
<dbReference type="InterPro" id="IPR034138">
    <property type="entry name" value="NOP8_RRM"/>
</dbReference>
<dbReference type="GO" id="GO:0061630">
    <property type="term" value="F:ubiquitin protein ligase activity"/>
    <property type="evidence" value="ECO:0007669"/>
    <property type="project" value="UniProtKB-EC"/>
</dbReference>
<dbReference type="InterPro" id="IPR035979">
    <property type="entry name" value="RBD_domain_sf"/>
</dbReference>
<dbReference type="PANTHER" id="PTHR45647">
    <property type="entry name" value="OS02G0152300 PROTEIN"/>
    <property type="match status" value="1"/>
</dbReference>
<evidence type="ECO:0000256" key="7">
    <source>
        <dbReference type="ARBA" id="ARBA00022884"/>
    </source>
</evidence>
<feature type="compositionally biased region" description="Basic and acidic residues" evidence="11">
    <location>
        <begin position="627"/>
        <end position="639"/>
    </location>
</feature>
<accession>A0A803LB75</accession>
<evidence type="ECO:0000313" key="14">
    <source>
        <dbReference type="EnsemblPlants" id="AUR62009114-RA:cds"/>
    </source>
</evidence>
<feature type="region of interest" description="Disordered" evidence="11">
    <location>
        <begin position="243"/>
        <end position="295"/>
    </location>
</feature>
<dbReference type="InterPro" id="IPR011009">
    <property type="entry name" value="Kinase-like_dom_sf"/>
</dbReference>
<feature type="compositionally biased region" description="Polar residues" evidence="11">
    <location>
        <begin position="1841"/>
        <end position="1855"/>
    </location>
</feature>
<feature type="region of interest" description="Disordered" evidence="11">
    <location>
        <begin position="598"/>
        <end position="683"/>
    </location>
</feature>
<dbReference type="SMART" id="SM00360">
    <property type="entry name" value="RRM"/>
    <property type="match status" value="1"/>
</dbReference>
<dbReference type="FunFam" id="3.30.200.20:FF:000162">
    <property type="entry name" value="Adenine nucleotide alpha hydrolase-like domain kinase"/>
    <property type="match status" value="1"/>
</dbReference>
<dbReference type="PANTHER" id="PTHR45647:SF93">
    <property type="entry name" value="KINASE WITH ADENINE NUCLEOTIDE ALPHA HYDROLASES-LIKE DOMAIN-CONTAINING PROTEIN"/>
    <property type="match status" value="1"/>
</dbReference>
<dbReference type="PROSITE" id="PS50011">
    <property type="entry name" value="PROTEIN_KINASE_DOM"/>
    <property type="match status" value="1"/>
</dbReference>
<feature type="compositionally biased region" description="Polar residues" evidence="11">
    <location>
        <begin position="647"/>
        <end position="661"/>
    </location>
</feature>
<organism evidence="14 15">
    <name type="scientific">Chenopodium quinoa</name>
    <name type="common">Quinoa</name>
    <dbReference type="NCBI Taxonomy" id="63459"/>
    <lineage>
        <taxon>Eukaryota</taxon>
        <taxon>Viridiplantae</taxon>
        <taxon>Streptophyta</taxon>
        <taxon>Embryophyta</taxon>
        <taxon>Tracheophyta</taxon>
        <taxon>Spermatophyta</taxon>
        <taxon>Magnoliopsida</taxon>
        <taxon>eudicotyledons</taxon>
        <taxon>Gunneridae</taxon>
        <taxon>Pentapetalae</taxon>
        <taxon>Caryophyllales</taxon>
        <taxon>Chenopodiaceae</taxon>
        <taxon>Chenopodioideae</taxon>
        <taxon>Atripliceae</taxon>
        <taxon>Chenopodium</taxon>
    </lineage>
</organism>
<dbReference type="InterPro" id="IPR012677">
    <property type="entry name" value="Nucleotide-bd_a/b_plait_sf"/>
</dbReference>
<dbReference type="SUPFAM" id="SSF52402">
    <property type="entry name" value="Adenine nucleotide alpha hydrolases-like"/>
    <property type="match status" value="1"/>
</dbReference>
<dbReference type="GO" id="GO:0005730">
    <property type="term" value="C:nucleolus"/>
    <property type="evidence" value="ECO:0007669"/>
    <property type="project" value="UniProtKB-SubCell"/>
</dbReference>
<dbReference type="CDD" id="cd12226">
    <property type="entry name" value="RRM_NOL8"/>
    <property type="match status" value="1"/>
</dbReference>
<feature type="compositionally biased region" description="Basic and acidic residues" evidence="11">
    <location>
        <begin position="243"/>
        <end position="254"/>
    </location>
</feature>
<keyword evidence="4" id="KW-0547">Nucleotide-binding</keyword>
<feature type="compositionally biased region" description="Polar residues" evidence="11">
    <location>
        <begin position="311"/>
        <end position="324"/>
    </location>
</feature>
<dbReference type="Pfam" id="PF07714">
    <property type="entry name" value="PK_Tyr_Ser-Thr"/>
    <property type="match status" value="1"/>
</dbReference>
<evidence type="ECO:0000259" key="12">
    <source>
        <dbReference type="PROSITE" id="PS50011"/>
    </source>
</evidence>
<dbReference type="InterPro" id="IPR014729">
    <property type="entry name" value="Rossmann-like_a/b/a_fold"/>
</dbReference>